<dbReference type="STRING" id="121845.A0A3Q0J8Z0"/>
<reference evidence="2" key="1">
    <citation type="submission" date="2025-08" db="UniProtKB">
        <authorList>
            <consortium name="RefSeq"/>
        </authorList>
    </citation>
    <scope>IDENTIFICATION</scope>
</reference>
<protein>
    <submittedName>
        <fullName evidence="2">Uncharacterized protein LOC113470584</fullName>
    </submittedName>
</protein>
<keyword evidence="1" id="KW-1185">Reference proteome</keyword>
<evidence type="ECO:0000313" key="2">
    <source>
        <dbReference type="RefSeq" id="XP_026684934.1"/>
    </source>
</evidence>
<dbReference type="AlphaFoldDB" id="A0A3Q0J8Z0"/>
<name>A0A3Q0J8Z0_DIACI</name>
<gene>
    <name evidence="2" type="primary">LOC113470584</name>
</gene>
<dbReference type="RefSeq" id="XP_026684934.1">
    <property type="nucleotide sequence ID" value="XM_026829133.1"/>
</dbReference>
<dbReference type="Proteomes" id="UP000079169">
    <property type="component" value="Unplaced"/>
</dbReference>
<dbReference type="KEGG" id="dci:113470584"/>
<proteinExistence type="predicted"/>
<sequence length="464" mass="53008">MECLVANVENIKFDIEIALENQHDILPSPFPGMDMKMVPPNKSSSDSAPSTLNFVPKPNLGRQYVSEERYKQEKMAIDISVKNAIILTPNKFTEWLFEKGLIRNYQLCQVHVDKLGRQIPYKLGIYPNIQKFPHSGGFVWVSECCPSKWISVYYYSLFEGESHPPITILKLIYHWLFQSQIVQVLNWVRVDLEYLEYFYGLMRAVCISASQEKFARMGGKNERIEVAVLSVGLNETSKVDVLGVMEVDSSNIKLKAFEPLDNKVKQKYGIHILRSLLDWVHLDSTIFIDSSISKQALIGLGFTNVIEDSTIFIDSSISKQALIGLGFTNVIEGPSYQDQNLSLSGAHHNHNVMHYLRTTVLSLLQSKLVSLQTSVIQQFLDELVWREVYGRTPQDLFSNFIQHLAEMTHLNLNENLKKKLERIQQDPSKNVKFDNLNFLAGNQKPKESIIVIQREHPSHAPVPT</sequence>
<accession>A0A3Q0J8Z0</accession>
<dbReference type="PaxDb" id="121845-A0A3Q0J8Z0"/>
<evidence type="ECO:0000313" key="1">
    <source>
        <dbReference type="Proteomes" id="UP000079169"/>
    </source>
</evidence>
<dbReference type="GeneID" id="113470584"/>
<organism evidence="1 2">
    <name type="scientific">Diaphorina citri</name>
    <name type="common">Asian citrus psyllid</name>
    <dbReference type="NCBI Taxonomy" id="121845"/>
    <lineage>
        <taxon>Eukaryota</taxon>
        <taxon>Metazoa</taxon>
        <taxon>Ecdysozoa</taxon>
        <taxon>Arthropoda</taxon>
        <taxon>Hexapoda</taxon>
        <taxon>Insecta</taxon>
        <taxon>Pterygota</taxon>
        <taxon>Neoptera</taxon>
        <taxon>Paraneoptera</taxon>
        <taxon>Hemiptera</taxon>
        <taxon>Sternorrhyncha</taxon>
        <taxon>Psylloidea</taxon>
        <taxon>Psyllidae</taxon>
        <taxon>Diaphorininae</taxon>
        <taxon>Diaphorina</taxon>
    </lineage>
</organism>